<protein>
    <recommendedName>
        <fullName evidence="3">DUF4817 domain-containing protein</fullName>
    </recommendedName>
</protein>
<accession>A0A4Y2PUF6</accession>
<gene>
    <name evidence="1" type="ORF">AVEN_198229_1</name>
</gene>
<proteinExistence type="predicted"/>
<comment type="caution">
    <text evidence="1">The sequence shown here is derived from an EMBL/GenBank/DDBJ whole genome shotgun (WGS) entry which is preliminary data.</text>
</comment>
<name>A0A4Y2PUF6_ARAVE</name>
<dbReference type="AlphaFoldDB" id="A0A4Y2PUF6"/>
<evidence type="ECO:0000313" key="1">
    <source>
        <dbReference type="EMBL" id="GBN54871.1"/>
    </source>
</evidence>
<keyword evidence="2" id="KW-1185">Reference proteome</keyword>
<reference evidence="1 2" key="1">
    <citation type="journal article" date="2019" name="Sci. Rep.">
        <title>Orb-weaving spider Araneus ventricosus genome elucidates the spidroin gene catalogue.</title>
        <authorList>
            <person name="Kono N."/>
            <person name="Nakamura H."/>
            <person name="Ohtoshi R."/>
            <person name="Moran D.A.P."/>
            <person name="Shinohara A."/>
            <person name="Yoshida Y."/>
            <person name="Fujiwara M."/>
            <person name="Mori M."/>
            <person name="Tomita M."/>
            <person name="Arakawa K."/>
        </authorList>
    </citation>
    <scope>NUCLEOTIDE SEQUENCE [LARGE SCALE GENOMIC DNA]</scope>
</reference>
<evidence type="ECO:0008006" key="3">
    <source>
        <dbReference type="Google" id="ProtNLM"/>
    </source>
</evidence>
<organism evidence="1 2">
    <name type="scientific">Araneus ventricosus</name>
    <name type="common">Orbweaver spider</name>
    <name type="synonym">Epeira ventricosa</name>
    <dbReference type="NCBI Taxonomy" id="182803"/>
    <lineage>
        <taxon>Eukaryota</taxon>
        <taxon>Metazoa</taxon>
        <taxon>Ecdysozoa</taxon>
        <taxon>Arthropoda</taxon>
        <taxon>Chelicerata</taxon>
        <taxon>Arachnida</taxon>
        <taxon>Araneae</taxon>
        <taxon>Araneomorphae</taxon>
        <taxon>Entelegynae</taxon>
        <taxon>Araneoidea</taxon>
        <taxon>Araneidae</taxon>
        <taxon>Araneus</taxon>
    </lineage>
</organism>
<evidence type="ECO:0000313" key="2">
    <source>
        <dbReference type="Proteomes" id="UP000499080"/>
    </source>
</evidence>
<dbReference type="Proteomes" id="UP000499080">
    <property type="component" value="Unassembled WGS sequence"/>
</dbReference>
<sequence>MRFVSRGTQTSRAEELHWKTTRDPVRIVESAWLAARSRLPRTPSRSDKNGITMQRDYCWNSNELVQSLNESISLVNFRDVAEVTALV</sequence>
<dbReference type="EMBL" id="BGPR01012163">
    <property type="protein sequence ID" value="GBN54871.1"/>
    <property type="molecule type" value="Genomic_DNA"/>
</dbReference>